<feature type="signal peptide" evidence="1">
    <location>
        <begin position="1"/>
        <end position="17"/>
    </location>
</feature>
<evidence type="ECO:0008006" key="4">
    <source>
        <dbReference type="Google" id="ProtNLM"/>
    </source>
</evidence>
<organism evidence="2 3">
    <name type="scientific">Akkermansia glycaniphila</name>
    <dbReference type="NCBI Taxonomy" id="1679444"/>
    <lineage>
        <taxon>Bacteria</taxon>
        <taxon>Pseudomonadati</taxon>
        <taxon>Verrucomicrobiota</taxon>
        <taxon>Verrucomicrobiia</taxon>
        <taxon>Verrucomicrobiales</taxon>
        <taxon>Akkermansiaceae</taxon>
        <taxon>Akkermansia</taxon>
    </lineage>
</organism>
<dbReference type="RefSeq" id="WP_281241782.1">
    <property type="nucleotide sequence ID" value="NZ_JACVVN010000007.1"/>
</dbReference>
<name>A0A1H6L8A8_9BACT</name>
<proteinExistence type="predicted"/>
<dbReference type="AlphaFoldDB" id="A0A1H6L8A8"/>
<sequence>MKTISMLALTGAAMLLASCCCQQQQPTPTETVPSVVVPAAKK</sequence>
<feature type="chain" id="PRO_5009604501" description="Prokaryotic membrane lipoprotein lipid attachment site profile" evidence="1">
    <location>
        <begin position="18"/>
        <end position="42"/>
    </location>
</feature>
<dbReference type="Proteomes" id="UP000176204">
    <property type="component" value="Chromosome I"/>
</dbReference>
<dbReference type="STRING" id="1679444.PYTT_1022"/>
<protein>
    <recommendedName>
        <fullName evidence="4">Prokaryotic membrane lipoprotein lipid attachment site profile</fullName>
    </recommendedName>
</protein>
<gene>
    <name evidence="2" type="ORF">PYTT_1022</name>
</gene>
<accession>A0A1H6L8A8</accession>
<reference evidence="3" key="1">
    <citation type="submission" date="2016-09" db="EMBL/GenBank/DDBJ databases">
        <authorList>
            <person name="Koehorst J."/>
        </authorList>
    </citation>
    <scope>NUCLEOTIDE SEQUENCE [LARGE SCALE GENOMIC DNA]</scope>
</reference>
<evidence type="ECO:0000256" key="1">
    <source>
        <dbReference type="SAM" id="SignalP"/>
    </source>
</evidence>
<keyword evidence="3" id="KW-1185">Reference proteome</keyword>
<dbReference type="KEGG" id="agl:PYTT_1022"/>
<evidence type="ECO:0000313" key="2">
    <source>
        <dbReference type="EMBL" id="SEH82488.1"/>
    </source>
</evidence>
<dbReference type="PROSITE" id="PS51257">
    <property type="entry name" value="PROKAR_LIPOPROTEIN"/>
    <property type="match status" value="1"/>
</dbReference>
<keyword evidence="1" id="KW-0732">Signal</keyword>
<dbReference type="EMBL" id="LT629973">
    <property type="protein sequence ID" value="SEH82488.1"/>
    <property type="molecule type" value="Genomic_DNA"/>
</dbReference>
<evidence type="ECO:0000313" key="3">
    <source>
        <dbReference type="Proteomes" id="UP000176204"/>
    </source>
</evidence>